<name>A0ACB5TFB6_CANBO</name>
<evidence type="ECO:0000313" key="2">
    <source>
        <dbReference type="Proteomes" id="UP001165101"/>
    </source>
</evidence>
<organism evidence="1 2">
    <name type="scientific">Candida boidinii</name>
    <name type="common">Yeast</name>
    <dbReference type="NCBI Taxonomy" id="5477"/>
    <lineage>
        <taxon>Eukaryota</taxon>
        <taxon>Fungi</taxon>
        <taxon>Dikarya</taxon>
        <taxon>Ascomycota</taxon>
        <taxon>Saccharomycotina</taxon>
        <taxon>Pichiomycetes</taxon>
        <taxon>Pichiales</taxon>
        <taxon>Pichiaceae</taxon>
        <taxon>Ogataea</taxon>
        <taxon>Ogataea/Candida clade</taxon>
    </lineage>
</organism>
<sequence length="519" mass="56572">MDPVLKTDSINSGTREINNSESEENNSNGGGDIVYNEDVRKRRFLGKTSASDVFTIICAGAALLSDGYQNNCMTMLNTVFAKEYPHVYTSGLKTRVSNALLIGEVIGQVCVGLSCDYLGRKWAIIATTSLIVIGSILATAAHGTTTAGMFWMLTVARGITGFGVGGEYPASSTSASEAANESVKRRGGTFILVTNLPLSLGGPFALIVFLIVYPATGLGAHLSTTWRVMLGIGCIWPLAIFYFRFKMATSVLYKKSAVRKNVPYLLVFKYYWRRLLGTCGCWFIFDFITFPNGIFSGTIISSVLNDTSNLERVAEWNLLLGMIAIPGVLVGAYLADRIGRKYTMIIGFTGYLVLGLTIGCAYKKIKKIVPLFIIFYGLFNSFGNLGPGDTLGLVSSECYATPVRGTLYGLSAAVGKAGAAIGTQAFIPIQNNLGKQWTFIIAAILGCIGIIIAFFCIPHLLEDDLMLEDVRFERYLRDNGWKGSFGLKEEDPEQDLEQDSQDLQEEISITDESNNLKKD</sequence>
<evidence type="ECO:0000313" key="1">
    <source>
        <dbReference type="EMBL" id="GME87573.1"/>
    </source>
</evidence>
<comment type="caution">
    <text evidence="1">The sequence shown here is derived from an EMBL/GenBank/DDBJ whole genome shotgun (WGS) entry which is preliminary data.</text>
</comment>
<gene>
    <name evidence="1" type="ORF">Cboi01_000044600</name>
</gene>
<keyword evidence="2" id="KW-1185">Reference proteome</keyword>
<accession>A0ACB5TFB6</accession>
<dbReference type="Proteomes" id="UP001165101">
    <property type="component" value="Unassembled WGS sequence"/>
</dbReference>
<protein>
    <submittedName>
        <fullName evidence="1">Unnamed protein product</fullName>
    </submittedName>
</protein>
<reference evidence="1" key="1">
    <citation type="submission" date="2023-04" db="EMBL/GenBank/DDBJ databases">
        <title>Candida boidinii NBRC 1967.</title>
        <authorList>
            <person name="Ichikawa N."/>
            <person name="Sato H."/>
            <person name="Tonouchi N."/>
        </authorList>
    </citation>
    <scope>NUCLEOTIDE SEQUENCE</scope>
    <source>
        <strain evidence="1">NBRC 1967</strain>
    </source>
</reference>
<proteinExistence type="predicted"/>
<dbReference type="EMBL" id="BSXV01000115">
    <property type="protein sequence ID" value="GME87573.1"/>
    <property type="molecule type" value="Genomic_DNA"/>
</dbReference>